<evidence type="ECO:0000256" key="4">
    <source>
        <dbReference type="RuleBase" id="RU000685"/>
    </source>
</evidence>
<keyword evidence="1" id="KW-0416">Keratin</keyword>
<dbReference type="PROSITE" id="PS00226">
    <property type="entry name" value="IF_ROD_1"/>
    <property type="match status" value="1"/>
</dbReference>
<evidence type="ECO:0000256" key="2">
    <source>
        <dbReference type="ARBA" id="ARBA00022754"/>
    </source>
</evidence>
<dbReference type="SMART" id="SM01391">
    <property type="entry name" value="Filament"/>
    <property type="match status" value="1"/>
</dbReference>
<keyword evidence="3 5" id="KW-0175">Coiled coil</keyword>
<feature type="coiled-coil region" evidence="5">
    <location>
        <begin position="356"/>
        <end position="436"/>
    </location>
</feature>
<gene>
    <name evidence="7" type="ORF">GDO86_002439</name>
</gene>
<evidence type="ECO:0000256" key="1">
    <source>
        <dbReference type="ARBA" id="ARBA00022744"/>
    </source>
</evidence>
<dbReference type="AlphaFoldDB" id="A0A8T2KGW4"/>
<sequence>MTSLHSSRSISGPGLSVKKSIQTYQRAGSLGGGSIGGGAGGAYAGGWGGGFGGAMNSVGFADGMGFEGNYGGMEFNEAGGYGGGAGGGFGGGAGGGAGGGFGGGFGGGAGGGFGGGAGGLFGGGYGGGAFEGILATSEKHTMQNLNDRLATYLERVKGLEKDNADYELKIKEWYEKIRPGGIGTVDYSKYEPIIEDLRNKITAATVENAKIILQIDNARLAADDFRLKYESELALRQSVEGDINGLRRVLDELTLSKSDLEVQTESLTEELLYLKKNHQEELAALKGGPSGQLTVEMNAAPGIDLTRILNDMREQYETLAAKNRRETEARFNEMTKDIKKEIMSGVAQSQSNTTEITELKRSLQGLEIELQSQLAMKKSLENTLAETEGRYCVQLGQIQNLISAVEEQLAQLRFDMERQSDEYRQLLDIKTRLEAEISTYRKLLEGEGGENLGRSPSFLSILSRRRRRKARKFTV</sequence>
<dbReference type="PANTHER" id="PTHR23239:SF137">
    <property type="entry name" value="KERATIN, TYPE I CYTOSKELETAL 10"/>
    <property type="match status" value="1"/>
</dbReference>
<keyword evidence="2 4" id="KW-0403">Intermediate filament</keyword>
<dbReference type="SUPFAM" id="SSF64593">
    <property type="entry name" value="Intermediate filament protein, coiled coil region"/>
    <property type="match status" value="2"/>
</dbReference>
<dbReference type="Gene3D" id="1.20.5.500">
    <property type="entry name" value="Single helix bin"/>
    <property type="match status" value="1"/>
</dbReference>
<dbReference type="EMBL" id="JAACNH010000001">
    <property type="protein sequence ID" value="KAG8456655.1"/>
    <property type="molecule type" value="Genomic_DNA"/>
</dbReference>
<evidence type="ECO:0000313" key="8">
    <source>
        <dbReference type="Proteomes" id="UP000812440"/>
    </source>
</evidence>
<comment type="caution">
    <text evidence="7">The sequence shown here is derived from an EMBL/GenBank/DDBJ whole genome shotgun (WGS) entry which is preliminary data.</text>
</comment>
<dbReference type="InterPro" id="IPR039008">
    <property type="entry name" value="IF_rod_dom"/>
</dbReference>
<dbReference type="FunFam" id="1.20.5.170:FF:000002">
    <property type="entry name" value="Type I keratin KA11"/>
    <property type="match status" value="1"/>
</dbReference>
<dbReference type="InterPro" id="IPR018039">
    <property type="entry name" value="IF_conserved"/>
</dbReference>
<dbReference type="PANTHER" id="PTHR23239">
    <property type="entry name" value="INTERMEDIATE FILAMENT"/>
    <property type="match status" value="1"/>
</dbReference>
<dbReference type="PROSITE" id="PS51842">
    <property type="entry name" value="IF_ROD_2"/>
    <property type="match status" value="1"/>
</dbReference>
<dbReference type="GO" id="GO:0005198">
    <property type="term" value="F:structural molecule activity"/>
    <property type="evidence" value="ECO:0007669"/>
    <property type="project" value="InterPro"/>
</dbReference>
<feature type="coiled-coil region" evidence="5">
    <location>
        <begin position="142"/>
        <end position="176"/>
    </location>
</feature>
<evidence type="ECO:0000313" key="7">
    <source>
        <dbReference type="EMBL" id="KAG8456655.1"/>
    </source>
</evidence>
<dbReference type="FunFam" id="1.20.5.500:FF:000001">
    <property type="entry name" value="Type II keratin 23"/>
    <property type="match status" value="1"/>
</dbReference>
<reference evidence="7" key="1">
    <citation type="thesis" date="2020" institute="ProQuest LLC" country="789 East Eisenhower Parkway, Ann Arbor, MI, USA">
        <title>Comparative Genomics and Chromosome Evolution.</title>
        <authorList>
            <person name="Mudd A.B."/>
        </authorList>
    </citation>
    <scope>NUCLEOTIDE SEQUENCE</scope>
    <source>
        <strain evidence="7">Female2</strain>
        <tissue evidence="7">Blood</tissue>
    </source>
</reference>
<dbReference type="OrthoDB" id="2441647at2759"/>
<dbReference type="Gene3D" id="1.20.5.170">
    <property type="match status" value="1"/>
</dbReference>
<comment type="similarity">
    <text evidence="4">Belongs to the intermediate filament family.</text>
</comment>
<dbReference type="InterPro" id="IPR002957">
    <property type="entry name" value="Keratin_I"/>
</dbReference>
<dbReference type="PRINTS" id="PR01248">
    <property type="entry name" value="TYPE1KERATIN"/>
</dbReference>
<dbReference type="GO" id="GO:0005882">
    <property type="term" value="C:intermediate filament"/>
    <property type="evidence" value="ECO:0007669"/>
    <property type="project" value="UniProtKB-KW"/>
</dbReference>
<keyword evidence="8" id="KW-1185">Reference proteome</keyword>
<accession>A0A8T2KGW4</accession>
<organism evidence="7 8">
    <name type="scientific">Hymenochirus boettgeri</name>
    <name type="common">Congo dwarf clawed frog</name>
    <dbReference type="NCBI Taxonomy" id="247094"/>
    <lineage>
        <taxon>Eukaryota</taxon>
        <taxon>Metazoa</taxon>
        <taxon>Chordata</taxon>
        <taxon>Craniata</taxon>
        <taxon>Vertebrata</taxon>
        <taxon>Euteleostomi</taxon>
        <taxon>Amphibia</taxon>
        <taxon>Batrachia</taxon>
        <taxon>Anura</taxon>
        <taxon>Pipoidea</taxon>
        <taxon>Pipidae</taxon>
        <taxon>Pipinae</taxon>
        <taxon>Hymenochirus</taxon>
    </lineage>
</organism>
<dbReference type="Pfam" id="PF00038">
    <property type="entry name" value="Filament"/>
    <property type="match status" value="1"/>
</dbReference>
<evidence type="ECO:0000256" key="3">
    <source>
        <dbReference type="ARBA" id="ARBA00023054"/>
    </source>
</evidence>
<feature type="domain" description="IF rod" evidence="6">
    <location>
        <begin position="138"/>
        <end position="451"/>
    </location>
</feature>
<feature type="coiled-coil region" evidence="5">
    <location>
        <begin position="243"/>
        <end position="270"/>
    </location>
</feature>
<evidence type="ECO:0000259" key="6">
    <source>
        <dbReference type="PROSITE" id="PS51842"/>
    </source>
</evidence>
<dbReference type="Gene3D" id="1.20.5.1160">
    <property type="entry name" value="Vasodilator-stimulated phosphoprotein"/>
    <property type="match status" value="1"/>
</dbReference>
<dbReference type="GO" id="GO:0030855">
    <property type="term" value="P:epithelial cell differentiation"/>
    <property type="evidence" value="ECO:0007669"/>
    <property type="project" value="TreeGrafter"/>
</dbReference>
<dbReference type="FunFam" id="1.20.5.1160:FF:000002">
    <property type="entry name" value="Type I keratin 10"/>
    <property type="match status" value="1"/>
</dbReference>
<proteinExistence type="inferred from homology"/>
<dbReference type="GO" id="GO:0045109">
    <property type="term" value="P:intermediate filament organization"/>
    <property type="evidence" value="ECO:0007669"/>
    <property type="project" value="TreeGrafter"/>
</dbReference>
<name>A0A8T2KGW4_9PIPI</name>
<protein>
    <recommendedName>
        <fullName evidence="6">IF rod domain-containing protein</fullName>
    </recommendedName>
</protein>
<evidence type="ECO:0000256" key="5">
    <source>
        <dbReference type="SAM" id="Coils"/>
    </source>
</evidence>
<dbReference type="Proteomes" id="UP000812440">
    <property type="component" value="Chromosome 1"/>
</dbReference>